<reference evidence="1 2" key="1">
    <citation type="journal article" date="2023" name="Sci. Data">
        <title>Genome assembly of the Korean intertidal mud-creeper Batillaria attramentaria.</title>
        <authorList>
            <person name="Patra A.K."/>
            <person name="Ho P.T."/>
            <person name="Jun S."/>
            <person name="Lee S.J."/>
            <person name="Kim Y."/>
            <person name="Won Y.J."/>
        </authorList>
    </citation>
    <scope>NUCLEOTIDE SEQUENCE [LARGE SCALE GENOMIC DNA]</scope>
    <source>
        <strain evidence="1">Wonlab-2016</strain>
    </source>
</reference>
<organism evidence="1 2">
    <name type="scientific">Batillaria attramentaria</name>
    <dbReference type="NCBI Taxonomy" id="370345"/>
    <lineage>
        <taxon>Eukaryota</taxon>
        <taxon>Metazoa</taxon>
        <taxon>Spiralia</taxon>
        <taxon>Lophotrochozoa</taxon>
        <taxon>Mollusca</taxon>
        <taxon>Gastropoda</taxon>
        <taxon>Caenogastropoda</taxon>
        <taxon>Sorbeoconcha</taxon>
        <taxon>Cerithioidea</taxon>
        <taxon>Batillariidae</taxon>
        <taxon>Batillaria</taxon>
    </lineage>
</organism>
<accession>A0ABD0M0U6</accession>
<gene>
    <name evidence="1" type="ORF">BaRGS_00003165</name>
</gene>
<proteinExistence type="predicted"/>
<evidence type="ECO:0000313" key="2">
    <source>
        <dbReference type="Proteomes" id="UP001519460"/>
    </source>
</evidence>
<dbReference type="Proteomes" id="UP001519460">
    <property type="component" value="Unassembled WGS sequence"/>
</dbReference>
<dbReference type="AlphaFoldDB" id="A0ABD0M0U6"/>
<dbReference type="EMBL" id="JACVVK020000010">
    <property type="protein sequence ID" value="KAK7505420.1"/>
    <property type="molecule type" value="Genomic_DNA"/>
</dbReference>
<sequence>MQRNNQDCEGLLDMHYSLFFSGILLKNNPQRHRTDAFLFFRFFQQLRSKLRATQLYGSCHYTCTRQAAASTLSEIYAMEDATPVAAVLFKCVSVLSQLVF</sequence>
<protein>
    <submittedName>
        <fullName evidence="1">Uncharacterized protein</fullName>
    </submittedName>
</protein>
<name>A0ABD0M0U6_9CAEN</name>
<keyword evidence="2" id="KW-1185">Reference proteome</keyword>
<evidence type="ECO:0000313" key="1">
    <source>
        <dbReference type="EMBL" id="KAK7505420.1"/>
    </source>
</evidence>
<comment type="caution">
    <text evidence="1">The sequence shown here is derived from an EMBL/GenBank/DDBJ whole genome shotgun (WGS) entry which is preliminary data.</text>
</comment>